<evidence type="ECO:0000313" key="9">
    <source>
        <dbReference type="Proteomes" id="UP000245887"/>
    </source>
</evidence>
<evidence type="ECO:0000256" key="5">
    <source>
        <dbReference type="ARBA" id="ARBA00023014"/>
    </source>
</evidence>
<organism evidence="8 9">
    <name type="scientific">Tamilnaduibacter salinus</name>
    <dbReference type="NCBI Taxonomy" id="1484056"/>
    <lineage>
        <taxon>Bacteria</taxon>
        <taxon>Pseudomonadati</taxon>
        <taxon>Pseudomonadota</taxon>
        <taxon>Gammaproteobacteria</taxon>
        <taxon>Pseudomonadales</taxon>
        <taxon>Marinobacteraceae</taxon>
        <taxon>Tamilnaduibacter</taxon>
    </lineage>
</organism>
<dbReference type="OrthoDB" id="9799640at2"/>
<sequence>MGTVRLVEHDGTEHLVDIEDGHSLMEIATTRGVPGVDADCGRCCACGTCHVLVDPAWTGTLRMMEDDEQQVLALNPETASNSRLACQLTLSGTEHDGLVMHLPECQM</sequence>
<feature type="domain" description="2Fe-2S ferredoxin-type" evidence="7">
    <location>
        <begin position="2"/>
        <end position="106"/>
    </location>
</feature>
<evidence type="ECO:0000256" key="6">
    <source>
        <dbReference type="ARBA" id="ARBA00034078"/>
    </source>
</evidence>
<comment type="caution">
    <text evidence="8">The sequence shown here is derived from an EMBL/GenBank/DDBJ whole genome shotgun (WGS) entry which is preliminary data.</text>
</comment>
<comment type="similarity">
    <text evidence="1">Belongs to the adrenodoxin/putidaredoxin family.</text>
</comment>
<proteinExistence type="inferred from homology"/>
<dbReference type="PANTHER" id="PTHR23426:SF65">
    <property type="entry name" value="FERREDOXIN-2, MITOCHONDRIAL"/>
    <property type="match status" value="1"/>
</dbReference>
<reference evidence="8 9" key="1">
    <citation type="submission" date="2018-04" db="EMBL/GenBank/DDBJ databases">
        <title>Genomic Encyclopedia of Type Strains, Phase IV (KMG-IV): sequencing the most valuable type-strain genomes for metagenomic binning, comparative biology and taxonomic classification.</title>
        <authorList>
            <person name="Goeker M."/>
        </authorList>
    </citation>
    <scope>NUCLEOTIDE SEQUENCE [LARGE SCALE GENOMIC DNA]</scope>
    <source>
        <strain evidence="8 9">DSM 28688</strain>
    </source>
</reference>
<dbReference type="RefSeq" id="WP_116919840.1">
    <property type="nucleotide sequence ID" value="NZ_QEKQ01000010.1"/>
</dbReference>
<dbReference type="GO" id="GO:0140647">
    <property type="term" value="P:P450-containing electron transport chain"/>
    <property type="evidence" value="ECO:0007669"/>
    <property type="project" value="InterPro"/>
</dbReference>
<evidence type="ECO:0000256" key="2">
    <source>
        <dbReference type="ARBA" id="ARBA00022714"/>
    </source>
</evidence>
<dbReference type="AlphaFoldDB" id="A0A2U1CTR4"/>
<dbReference type="Pfam" id="PF00111">
    <property type="entry name" value="Fer2"/>
    <property type="match status" value="1"/>
</dbReference>
<dbReference type="GO" id="GO:0051537">
    <property type="term" value="F:2 iron, 2 sulfur cluster binding"/>
    <property type="evidence" value="ECO:0007669"/>
    <property type="project" value="UniProtKB-KW"/>
</dbReference>
<evidence type="ECO:0000256" key="3">
    <source>
        <dbReference type="ARBA" id="ARBA00022723"/>
    </source>
</evidence>
<dbReference type="InterPro" id="IPR036010">
    <property type="entry name" value="2Fe-2S_ferredoxin-like_sf"/>
</dbReference>
<dbReference type="PROSITE" id="PS51085">
    <property type="entry name" value="2FE2S_FER_2"/>
    <property type="match status" value="1"/>
</dbReference>
<gene>
    <name evidence="8" type="ORF">C8D92_110118</name>
</gene>
<keyword evidence="5" id="KW-0411">Iron-sulfur</keyword>
<dbReference type="GO" id="GO:0009055">
    <property type="term" value="F:electron transfer activity"/>
    <property type="evidence" value="ECO:0007669"/>
    <property type="project" value="TreeGrafter"/>
</dbReference>
<evidence type="ECO:0000256" key="1">
    <source>
        <dbReference type="ARBA" id="ARBA00010914"/>
    </source>
</evidence>
<keyword evidence="2" id="KW-0001">2Fe-2S</keyword>
<name>A0A2U1CTR4_9GAMM</name>
<dbReference type="GO" id="GO:0046872">
    <property type="term" value="F:metal ion binding"/>
    <property type="evidence" value="ECO:0007669"/>
    <property type="project" value="UniProtKB-KW"/>
</dbReference>
<accession>A0A2U1CTR4</accession>
<evidence type="ECO:0000256" key="4">
    <source>
        <dbReference type="ARBA" id="ARBA00023004"/>
    </source>
</evidence>
<evidence type="ECO:0000313" key="8">
    <source>
        <dbReference type="EMBL" id="PVY70087.1"/>
    </source>
</evidence>
<dbReference type="PANTHER" id="PTHR23426">
    <property type="entry name" value="FERREDOXIN/ADRENODOXIN"/>
    <property type="match status" value="1"/>
</dbReference>
<dbReference type="InterPro" id="IPR012675">
    <property type="entry name" value="Beta-grasp_dom_sf"/>
</dbReference>
<dbReference type="SUPFAM" id="SSF54292">
    <property type="entry name" value="2Fe-2S ferredoxin-like"/>
    <property type="match status" value="1"/>
</dbReference>
<dbReference type="InterPro" id="IPR001055">
    <property type="entry name" value="Adrenodoxin-like"/>
</dbReference>
<dbReference type="EMBL" id="QEKQ01000010">
    <property type="protein sequence ID" value="PVY70087.1"/>
    <property type="molecule type" value="Genomic_DNA"/>
</dbReference>
<comment type="cofactor">
    <cofactor evidence="6">
        <name>[2Fe-2S] cluster</name>
        <dbReference type="ChEBI" id="CHEBI:190135"/>
    </cofactor>
</comment>
<dbReference type="InterPro" id="IPR001041">
    <property type="entry name" value="2Fe-2S_ferredoxin-type"/>
</dbReference>
<protein>
    <submittedName>
        <fullName evidence="8">2Fe-2S ferredoxin</fullName>
    </submittedName>
</protein>
<keyword evidence="4" id="KW-0408">Iron</keyword>
<keyword evidence="3" id="KW-0479">Metal-binding</keyword>
<dbReference type="CDD" id="cd00207">
    <property type="entry name" value="fer2"/>
    <property type="match status" value="1"/>
</dbReference>
<dbReference type="Proteomes" id="UP000245887">
    <property type="component" value="Unassembled WGS sequence"/>
</dbReference>
<dbReference type="Gene3D" id="3.10.20.30">
    <property type="match status" value="1"/>
</dbReference>
<evidence type="ECO:0000259" key="7">
    <source>
        <dbReference type="PROSITE" id="PS51085"/>
    </source>
</evidence>